<dbReference type="InterPro" id="IPR001647">
    <property type="entry name" value="HTH_TetR"/>
</dbReference>
<evidence type="ECO:0000259" key="3">
    <source>
        <dbReference type="PROSITE" id="PS50977"/>
    </source>
</evidence>
<dbReference type="PRINTS" id="PR00455">
    <property type="entry name" value="HTHTETR"/>
</dbReference>
<evidence type="ECO:0000313" key="5">
    <source>
        <dbReference type="Proteomes" id="UP000075583"/>
    </source>
</evidence>
<dbReference type="Proteomes" id="UP000075583">
    <property type="component" value="Unassembled WGS sequence"/>
</dbReference>
<evidence type="ECO:0000256" key="1">
    <source>
        <dbReference type="ARBA" id="ARBA00023125"/>
    </source>
</evidence>
<name>A0A150X7U7_ROSEK</name>
<evidence type="ECO:0000313" key="4">
    <source>
        <dbReference type="EMBL" id="KYG74805.1"/>
    </source>
</evidence>
<dbReference type="AlphaFoldDB" id="A0A150X7U7"/>
<dbReference type="Gene3D" id="1.10.357.10">
    <property type="entry name" value="Tetracycline Repressor, domain 2"/>
    <property type="match status" value="1"/>
</dbReference>
<dbReference type="RefSeq" id="WP_062592160.1">
    <property type="nucleotide sequence ID" value="NZ_LQZQ01000045.1"/>
</dbReference>
<dbReference type="InterPro" id="IPR050624">
    <property type="entry name" value="HTH-type_Tx_Regulator"/>
</dbReference>
<dbReference type="OrthoDB" id="9785164at2"/>
<proteinExistence type="predicted"/>
<feature type="DNA-binding region" description="H-T-H motif" evidence="2">
    <location>
        <begin position="24"/>
        <end position="43"/>
    </location>
</feature>
<evidence type="ECO:0000256" key="2">
    <source>
        <dbReference type="PROSITE-ProRule" id="PRU00335"/>
    </source>
</evidence>
<dbReference type="STRING" id="279360.MB14_06265"/>
<dbReference type="InterPro" id="IPR009057">
    <property type="entry name" value="Homeodomain-like_sf"/>
</dbReference>
<dbReference type="Pfam" id="PF00440">
    <property type="entry name" value="TetR_N"/>
    <property type="match status" value="1"/>
</dbReference>
<protein>
    <recommendedName>
        <fullName evidence="3">HTH tetR-type domain-containing protein</fullName>
    </recommendedName>
</protein>
<keyword evidence="5" id="KW-1185">Reference proteome</keyword>
<dbReference type="GO" id="GO:0003677">
    <property type="term" value="F:DNA binding"/>
    <property type="evidence" value="ECO:0007669"/>
    <property type="project" value="UniProtKB-UniRule"/>
</dbReference>
<organism evidence="4 5">
    <name type="scientific">Roseivirga ehrenbergii (strain DSM 102268 / JCM 13514 / KCTC 12282 / NCIMB 14502 / KMM 6017)</name>
    <dbReference type="NCBI Taxonomy" id="279360"/>
    <lineage>
        <taxon>Bacteria</taxon>
        <taxon>Pseudomonadati</taxon>
        <taxon>Bacteroidota</taxon>
        <taxon>Cytophagia</taxon>
        <taxon>Cytophagales</taxon>
        <taxon>Roseivirgaceae</taxon>
        <taxon>Roseivirga</taxon>
    </lineage>
</organism>
<accession>A0A150X7U7</accession>
<comment type="caution">
    <text evidence="4">The sequence shown here is derived from an EMBL/GenBank/DDBJ whole genome shotgun (WGS) entry which is preliminary data.</text>
</comment>
<feature type="domain" description="HTH tetR-type" evidence="3">
    <location>
        <begin position="1"/>
        <end position="61"/>
    </location>
</feature>
<dbReference type="SUPFAM" id="SSF46689">
    <property type="entry name" value="Homeodomain-like"/>
    <property type="match status" value="1"/>
</dbReference>
<dbReference type="PANTHER" id="PTHR43479">
    <property type="entry name" value="ACREF/ENVCD OPERON REPRESSOR-RELATED"/>
    <property type="match status" value="1"/>
</dbReference>
<dbReference type="EMBL" id="LQZQ01000045">
    <property type="protein sequence ID" value="KYG74805.1"/>
    <property type="molecule type" value="Genomic_DNA"/>
</dbReference>
<keyword evidence="1 2" id="KW-0238">DNA-binding</keyword>
<reference evidence="4" key="1">
    <citation type="submission" date="2016-01" db="EMBL/GenBank/DDBJ databases">
        <title>Genome sequencing of Roseivirga ehrenbergii KMM 6017.</title>
        <authorList>
            <person name="Selvaratnam C."/>
            <person name="Thevarajoo S."/>
            <person name="Goh K.M."/>
            <person name="Ee R."/>
            <person name="Chan K.-G."/>
            <person name="Chong C.S."/>
        </authorList>
    </citation>
    <scope>NUCLEOTIDE SEQUENCE [LARGE SCALE GENOMIC DNA]</scope>
    <source>
        <strain evidence="4">KMM 6017</strain>
    </source>
</reference>
<dbReference type="PANTHER" id="PTHR43479:SF11">
    <property type="entry name" value="ACREF_ENVCD OPERON REPRESSOR-RELATED"/>
    <property type="match status" value="1"/>
</dbReference>
<sequence length="199" mass="22456">MDVKNNILKVSTDLFFSHGIQNISIEDIAKHCGVNSKSIYKEFGSKSELLNQTIAQQIEGLLLQLDKSSSQAKNALEALHSLFKYVNGVSCLISPIYGRELKKFYPNKYMEVFGIKNEIVIPFILRNIEKGKTEGLYKSDINTTEMCESFNTMAKVVFTSSQAVNSETNYNAIQFFNSLFIHRLVTARGLVILNRLNQG</sequence>
<dbReference type="PROSITE" id="PS50977">
    <property type="entry name" value="HTH_TETR_2"/>
    <property type="match status" value="1"/>
</dbReference>
<gene>
    <name evidence="4" type="ORF">MB14_06265</name>
</gene>